<organism evidence="1 2">
    <name type="scientific">Hyphodiscus hymeniophilus</name>
    <dbReference type="NCBI Taxonomy" id="353542"/>
    <lineage>
        <taxon>Eukaryota</taxon>
        <taxon>Fungi</taxon>
        <taxon>Dikarya</taxon>
        <taxon>Ascomycota</taxon>
        <taxon>Pezizomycotina</taxon>
        <taxon>Leotiomycetes</taxon>
        <taxon>Helotiales</taxon>
        <taxon>Hyphodiscaceae</taxon>
        <taxon>Hyphodiscus</taxon>
    </lineage>
</organism>
<reference evidence="1" key="1">
    <citation type="submission" date="2019-07" db="EMBL/GenBank/DDBJ databases">
        <title>Hyphodiscus hymeniophilus genome sequencing and assembly.</title>
        <authorList>
            <person name="Kramer G."/>
            <person name="Nodwell J."/>
        </authorList>
    </citation>
    <scope>NUCLEOTIDE SEQUENCE</scope>
    <source>
        <strain evidence="1">ATCC 34498</strain>
    </source>
</reference>
<dbReference type="Proteomes" id="UP000785200">
    <property type="component" value="Unassembled WGS sequence"/>
</dbReference>
<dbReference type="PANTHER" id="PTHR35391">
    <property type="entry name" value="C2H2-TYPE DOMAIN-CONTAINING PROTEIN-RELATED"/>
    <property type="match status" value="1"/>
</dbReference>
<gene>
    <name evidence="1" type="ORF">D0Z07_5177</name>
</gene>
<evidence type="ECO:0000313" key="1">
    <source>
        <dbReference type="EMBL" id="KAG0648342.1"/>
    </source>
</evidence>
<dbReference type="AlphaFoldDB" id="A0A9P7AWE3"/>
<comment type="caution">
    <text evidence="1">The sequence shown here is derived from an EMBL/GenBank/DDBJ whole genome shotgun (WGS) entry which is preliminary data.</text>
</comment>
<dbReference type="PANTHER" id="PTHR35391:SF7">
    <property type="entry name" value="C2H2-TYPE DOMAIN-CONTAINING PROTEIN"/>
    <property type="match status" value="1"/>
</dbReference>
<keyword evidence="2" id="KW-1185">Reference proteome</keyword>
<sequence length="141" mass="16545">MPMLLPVTTCKDLQWCKMEGSCFFSKDLPLPIHGDELANTHRKHLSEDISPYMCVLPGCSQPHQLYKDRKEWMDHMQNEHTSSRYWLCFACPEPSKFDEEIFFVGHLQAQHNTHVRLRVLFLGAIEHSWMPALSARTYRDP</sequence>
<evidence type="ECO:0000313" key="2">
    <source>
        <dbReference type="Proteomes" id="UP000785200"/>
    </source>
</evidence>
<dbReference type="EMBL" id="VNKQ01000010">
    <property type="protein sequence ID" value="KAG0648342.1"/>
    <property type="molecule type" value="Genomic_DNA"/>
</dbReference>
<name>A0A9P7AWE3_9HELO</name>
<protein>
    <submittedName>
        <fullName evidence="1">Uncharacterized protein</fullName>
    </submittedName>
</protein>
<proteinExistence type="predicted"/>
<accession>A0A9P7AWE3</accession>
<dbReference type="OrthoDB" id="3565345at2759"/>